<dbReference type="EMBL" id="AXCR01000007">
    <property type="protein sequence ID" value="KJR85181.1"/>
    <property type="molecule type" value="Genomic_DNA"/>
</dbReference>
<dbReference type="AlphaFoldDB" id="A0A0F2MAJ2"/>
<dbReference type="Proteomes" id="UP000033710">
    <property type="component" value="Unassembled WGS sequence"/>
</dbReference>
<name>A0A0F2MAJ2_SPOSC</name>
<protein>
    <submittedName>
        <fullName evidence="2">Uncharacterized protein</fullName>
    </submittedName>
</protein>
<evidence type="ECO:0000256" key="1">
    <source>
        <dbReference type="SAM" id="MobiDB-lite"/>
    </source>
</evidence>
<dbReference type="VEuPathDB" id="FungiDB:SPSK_10208"/>
<organism evidence="2 3">
    <name type="scientific">Sporothrix schenckii 1099-18</name>
    <dbReference type="NCBI Taxonomy" id="1397361"/>
    <lineage>
        <taxon>Eukaryota</taxon>
        <taxon>Fungi</taxon>
        <taxon>Dikarya</taxon>
        <taxon>Ascomycota</taxon>
        <taxon>Pezizomycotina</taxon>
        <taxon>Sordariomycetes</taxon>
        <taxon>Sordariomycetidae</taxon>
        <taxon>Ophiostomatales</taxon>
        <taxon>Ophiostomataceae</taxon>
        <taxon>Sporothrix</taxon>
    </lineage>
</organism>
<evidence type="ECO:0000313" key="3">
    <source>
        <dbReference type="Proteomes" id="UP000033710"/>
    </source>
</evidence>
<feature type="region of interest" description="Disordered" evidence="1">
    <location>
        <begin position="1"/>
        <end position="44"/>
    </location>
</feature>
<proteinExistence type="predicted"/>
<dbReference type="GeneID" id="27672030"/>
<evidence type="ECO:0000313" key="2">
    <source>
        <dbReference type="EMBL" id="KJR85181.1"/>
    </source>
</evidence>
<dbReference type="KEGG" id="ssck:SPSK_10208"/>
<comment type="caution">
    <text evidence="2">The sequence shown here is derived from an EMBL/GenBank/DDBJ whole genome shotgun (WGS) entry which is preliminary data.</text>
</comment>
<accession>A0A0F2MAJ2</accession>
<gene>
    <name evidence="2" type="ORF">SPSK_10208</name>
</gene>
<dbReference type="RefSeq" id="XP_016587857.1">
    <property type="nucleotide sequence ID" value="XM_016736753.1"/>
</dbReference>
<reference evidence="2 3" key="1">
    <citation type="journal article" date="2014" name="BMC Genomics">
        <title>Comparative genomics of the major fungal agents of human and animal Sporotrichosis: Sporothrix schenckii and Sporothrix brasiliensis.</title>
        <authorList>
            <person name="Teixeira M.M."/>
            <person name="de Almeida L.G."/>
            <person name="Kubitschek-Barreira P."/>
            <person name="Alves F.L."/>
            <person name="Kioshima E.S."/>
            <person name="Abadio A.K."/>
            <person name="Fernandes L."/>
            <person name="Derengowski L.S."/>
            <person name="Ferreira K.S."/>
            <person name="Souza R.C."/>
            <person name="Ruiz J.C."/>
            <person name="de Andrade N.C."/>
            <person name="Paes H.C."/>
            <person name="Nicola A.M."/>
            <person name="Albuquerque P."/>
            <person name="Gerber A.L."/>
            <person name="Martins V.P."/>
            <person name="Peconick L.D."/>
            <person name="Neto A.V."/>
            <person name="Chaucanez C.B."/>
            <person name="Silva P.A."/>
            <person name="Cunha O.L."/>
            <person name="de Oliveira F.F."/>
            <person name="dos Santos T.C."/>
            <person name="Barros A.L."/>
            <person name="Soares M.A."/>
            <person name="de Oliveira L.M."/>
            <person name="Marini M.M."/>
            <person name="Villalobos-Duno H."/>
            <person name="Cunha M.M."/>
            <person name="de Hoog S."/>
            <person name="da Silveira J.F."/>
            <person name="Henrissat B."/>
            <person name="Nino-Vega G.A."/>
            <person name="Cisalpino P.S."/>
            <person name="Mora-Montes H.M."/>
            <person name="Almeida S.R."/>
            <person name="Stajich J.E."/>
            <person name="Lopes-Bezerra L.M."/>
            <person name="Vasconcelos A.T."/>
            <person name="Felipe M.S."/>
        </authorList>
    </citation>
    <scope>NUCLEOTIDE SEQUENCE [LARGE SCALE GENOMIC DNA]</scope>
    <source>
        <strain evidence="2 3">1099-18</strain>
    </source>
</reference>
<sequence>MGRSAGVSDDVQASASPRSAPPPAALFITTSDGARGDSRKKSGSTSVIVAALGSEWPANKGEGHGWFLDLAQH</sequence>
<reference evidence="2 3" key="2">
    <citation type="journal article" date="2015" name="Eukaryot. Cell">
        <title>Asexual propagation of a virulent clone complex in a human and feline outbreak of sporotrichosis.</title>
        <authorList>
            <person name="Teixeira Mde M."/>
            <person name="Rodrigues A.M."/>
            <person name="Tsui C.K."/>
            <person name="de Almeida L.G."/>
            <person name="Van Diepeningen A.D."/>
            <person name="van den Ende B.G."/>
            <person name="Fernandes G.F."/>
            <person name="Kano R."/>
            <person name="Hamelin R.C."/>
            <person name="Lopes-Bezerra L.M."/>
            <person name="Vasconcelos A.T."/>
            <person name="de Hoog S."/>
            <person name="de Camargo Z.P."/>
            <person name="Felipe M.S."/>
        </authorList>
    </citation>
    <scope>NUCLEOTIDE SEQUENCE [LARGE SCALE GENOMIC DNA]</scope>
    <source>
        <strain evidence="2 3">1099-18</strain>
    </source>
</reference>